<keyword evidence="5 6" id="KW-0472">Membrane</keyword>
<evidence type="ECO:0000256" key="3">
    <source>
        <dbReference type="ARBA" id="ARBA00022692"/>
    </source>
</evidence>
<evidence type="ECO:0000256" key="4">
    <source>
        <dbReference type="ARBA" id="ARBA00022989"/>
    </source>
</evidence>
<dbReference type="AlphaFoldDB" id="N6U450"/>
<evidence type="ECO:0000313" key="9">
    <source>
        <dbReference type="Proteomes" id="UP000019118"/>
    </source>
</evidence>
<dbReference type="InterPro" id="IPR007248">
    <property type="entry name" value="Mpv17_PMP22"/>
</dbReference>
<feature type="transmembrane region" description="Helical" evidence="6">
    <location>
        <begin position="155"/>
        <end position="173"/>
    </location>
</feature>
<gene>
    <name evidence="8" type="primary">109539549</name>
    <name evidence="7" type="ORF">YQE_07953</name>
</gene>
<feature type="transmembrane region" description="Helical" evidence="6">
    <location>
        <begin position="51"/>
        <end position="70"/>
    </location>
</feature>
<comment type="subcellular location">
    <subcellularLocation>
        <location evidence="1">Membrane</location>
        <topology evidence="1">Multi-pass membrane protein</topology>
    </subcellularLocation>
</comment>
<dbReference type="GO" id="GO:0005739">
    <property type="term" value="C:mitochondrion"/>
    <property type="evidence" value="ECO:0007669"/>
    <property type="project" value="TreeGrafter"/>
</dbReference>
<comment type="similarity">
    <text evidence="2 6">Belongs to the peroxisomal membrane protein PXMP2/4 family.</text>
</comment>
<sequence length="203" mass="23081">MVVIFSRFAAFTTRHPVVRGMIAYGTLWPTSCLIQQTMAGKTIENYDWMQVLRFSLYGGLFTAPTLYAWIRISSKLWTVTSFKTSVAKALVEQVTYGPAALICFFFGMSLLEGKSIHEAKLAVESKFLPTWKVCVCFWPVLQTINFQYIPEHNRVPFVSACSLVWCCFLAYMHQMSLKRANEMKLSERLIGTPEAASVSYVVK</sequence>
<evidence type="ECO:0008006" key="10">
    <source>
        <dbReference type="Google" id="ProtNLM"/>
    </source>
</evidence>
<dbReference type="PANTHER" id="PTHR11266">
    <property type="entry name" value="PEROXISOMAL MEMBRANE PROTEIN 2, PXMP2 MPV17"/>
    <property type="match status" value="1"/>
</dbReference>
<evidence type="ECO:0000256" key="5">
    <source>
        <dbReference type="ARBA" id="ARBA00023136"/>
    </source>
</evidence>
<feature type="transmembrane region" description="Helical" evidence="6">
    <location>
        <begin position="90"/>
        <end position="111"/>
    </location>
</feature>
<accession>N6U450</accession>
<name>N6U450_DENPD</name>
<dbReference type="EnsemblMetazoa" id="XM_019907349.1">
    <property type="protein sequence ID" value="XP_019762908.1"/>
    <property type="gene ID" value="LOC109539549"/>
</dbReference>
<organism evidence="7">
    <name type="scientific">Dendroctonus ponderosae</name>
    <name type="common">Mountain pine beetle</name>
    <dbReference type="NCBI Taxonomy" id="77166"/>
    <lineage>
        <taxon>Eukaryota</taxon>
        <taxon>Metazoa</taxon>
        <taxon>Ecdysozoa</taxon>
        <taxon>Arthropoda</taxon>
        <taxon>Hexapoda</taxon>
        <taxon>Insecta</taxon>
        <taxon>Pterygota</taxon>
        <taxon>Neoptera</taxon>
        <taxon>Endopterygota</taxon>
        <taxon>Coleoptera</taxon>
        <taxon>Polyphaga</taxon>
        <taxon>Cucujiformia</taxon>
        <taxon>Curculionidae</taxon>
        <taxon>Scolytinae</taxon>
        <taxon>Dendroctonus</taxon>
    </lineage>
</organism>
<evidence type="ECO:0000313" key="8">
    <source>
        <dbReference type="EnsemblMetazoa" id="XP_019762908.1"/>
    </source>
</evidence>
<dbReference type="PANTHER" id="PTHR11266:SF75">
    <property type="entry name" value="IP10007P-RELATED"/>
    <property type="match status" value="1"/>
</dbReference>
<feature type="non-terminal residue" evidence="7">
    <location>
        <position position="1"/>
    </location>
</feature>
<keyword evidence="3 6" id="KW-0812">Transmembrane</keyword>
<dbReference type="Pfam" id="PF04117">
    <property type="entry name" value="Mpv17_PMP22"/>
    <property type="match status" value="1"/>
</dbReference>
<keyword evidence="4 6" id="KW-1133">Transmembrane helix</keyword>
<dbReference type="GO" id="GO:0016020">
    <property type="term" value="C:membrane"/>
    <property type="evidence" value="ECO:0007669"/>
    <property type="project" value="UniProtKB-SubCell"/>
</dbReference>
<dbReference type="HOGENOM" id="CLU_049109_4_2_1"/>
<protein>
    <recommendedName>
        <fullName evidence="10">Mpv17-like protein</fullName>
    </recommendedName>
</protein>
<dbReference type="OMA" id="FYFGMSL"/>
<evidence type="ECO:0000256" key="1">
    <source>
        <dbReference type="ARBA" id="ARBA00004141"/>
    </source>
</evidence>
<proteinExistence type="inferred from homology"/>
<dbReference type="Proteomes" id="UP000019118">
    <property type="component" value="Unassembled WGS sequence"/>
</dbReference>
<evidence type="ECO:0000313" key="7">
    <source>
        <dbReference type="EMBL" id="ENN75401.1"/>
    </source>
</evidence>
<dbReference type="EMBL" id="KB741014">
    <property type="protein sequence ID" value="ENN75401.1"/>
    <property type="molecule type" value="Genomic_DNA"/>
</dbReference>
<reference evidence="8" key="2">
    <citation type="submission" date="2024-08" db="UniProtKB">
        <authorList>
            <consortium name="EnsemblMetazoa"/>
        </authorList>
    </citation>
    <scope>IDENTIFICATION</scope>
</reference>
<reference evidence="7 9" key="1">
    <citation type="journal article" date="2013" name="Genome Biol.">
        <title>Draft genome of the mountain pine beetle, Dendroctonus ponderosae Hopkins, a major forest pest.</title>
        <authorList>
            <person name="Keeling C.I."/>
            <person name="Yuen M.M."/>
            <person name="Liao N.Y."/>
            <person name="Docking T.R."/>
            <person name="Chan S.K."/>
            <person name="Taylor G.A."/>
            <person name="Palmquist D.L."/>
            <person name="Jackman S.D."/>
            <person name="Nguyen A."/>
            <person name="Li M."/>
            <person name="Henderson H."/>
            <person name="Janes J.K."/>
            <person name="Zhao Y."/>
            <person name="Pandoh P."/>
            <person name="Moore R."/>
            <person name="Sperling F.A."/>
            <person name="Huber D.P."/>
            <person name="Birol I."/>
            <person name="Jones S.J."/>
            <person name="Bohlmann J."/>
        </authorList>
    </citation>
    <scope>NUCLEOTIDE SEQUENCE</scope>
</reference>
<evidence type="ECO:0000256" key="6">
    <source>
        <dbReference type="RuleBase" id="RU363053"/>
    </source>
</evidence>
<dbReference type="OrthoDB" id="430207at2759"/>
<keyword evidence="9" id="KW-1185">Reference proteome</keyword>
<evidence type="ECO:0000256" key="2">
    <source>
        <dbReference type="ARBA" id="ARBA00006824"/>
    </source>
</evidence>